<gene>
    <name evidence="1" type="ORF">FOL47_010573</name>
</gene>
<organism evidence="1 2">
    <name type="scientific">Perkinsus chesapeaki</name>
    <name type="common">Clam parasite</name>
    <name type="synonym">Perkinsus andrewsi</name>
    <dbReference type="NCBI Taxonomy" id="330153"/>
    <lineage>
        <taxon>Eukaryota</taxon>
        <taxon>Sar</taxon>
        <taxon>Alveolata</taxon>
        <taxon>Perkinsozoa</taxon>
        <taxon>Perkinsea</taxon>
        <taxon>Perkinsida</taxon>
        <taxon>Perkinsidae</taxon>
        <taxon>Perkinsus</taxon>
    </lineage>
</organism>
<accession>A0A7J6MR27</accession>
<evidence type="ECO:0000313" key="2">
    <source>
        <dbReference type="Proteomes" id="UP000591131"/>
    </source>
</evidence>
<keyword evidence="2" id="KW-1185">Reference proteome</keyword>
<dbReference type="AlphaFoldDB" id="A0A7J6MR27"/>
<proteinExistence type="predicted"/>
<name>A0A7J6MR27_PERCH</name>
<sequence>MEKKRNAMIENTKNLSEMSDWIVHADSDQFHEIPGNNIDSFLRSVEDEGYNAVYGNYVDRVAQDGSLPLVSATPTIFSQFPLACDVTKKIVGIDVPQKVLAFRAFLRANRGGGKVKDESLACVYPTLLKSHHFKWVKQVKEKLERRVETADILLATQLAEGVLGPLWVVMSRYKRKGYGWWRQSANVLEHLKQHNSRLCVNCSELSCIIANTTEQVSPWGDAMRVDICPAGRHAR</sequence>
<protein>
    <submittedName>
        <fullName evidence="1">Uncharacterized protein</fullName>
    </submittedName>
</protein>
<dbReference type="Proteomes" id="UP000591131">
    <property type="component" value="Unassembled WGS sequence"/>
</dbReference>
<evidence type="ECO:0000313" key="1">
    <source>
        <dbReference type="EMBL" id="KAF4673421.1"/>
    </source>
</evidence>
<dbReference type="OrthoDB" id="505426at2759"/>
<dbReference type="EMBL" id="JAAPAO010000083">
    <property type="protein sequence ID" value="KAF4673421.1"/>
    <property type="molecule type" value="Genomic_DNA"/>
</dbReference>
<reference evidence="1 2" key="1">
    <citation type="submission" date="2020-04" db="EMBL/GenBank/DDBJ databases">
        <title>Perkinsus chesapeaki whole genome sequence.</title>
        <authorList>
            <person name="Bogema D.R."/>
        </authorList>
    </citation>
    <scope>NUCLEOTIDE SEQUENCE [LARGE SCALE GENOMIC DNA]</scope>
    <source>
        <strain evidence="1">ATCC PRA-425</strain>
    </source>
</reference>
<comment type="caution">
    <text evidence="1">The sequence shown here is derived from an EMBL/GenBank/DDBJ whole genome shotgun (WGS) entry which is preliminary data.</text>
</comment>